<feature type="region of interest" description="Disordered" evidence="3">
    <location>
        <begin position="58"/>
        <end position="77"/>
    </location>
</feature>
<dbReference type="PROSITE" id="PS51017">
    <property type="entry name" value="CCT"/>
    <property type="match status" value="1"/>
</dbReference>
<feature type="compositionally biased region" description="Polar residues" evidence="3">
    <location>
        <begin position="58"/>
        <end position="67"/>
    </location>
</feature>
<dbReference type="InterPro" id="IPR045281">
    <property type="entry name" value="CONSTANS-like"/>
</dbReference>
<evidence type="ECO:0000256" key="2">
    <source>
        <dbReference type="ARBA" id="ARBA00023242"/>
    </source>
</evidence>
<evidence type="ECO:0000256" key="3">
    <source>
        <dbReference type="SAM" id="MobiDB-lite"/>
    </source>
</evidence>
<evidence type="ECO:0000313" key="5">
    <source>
        <dbReference type="EMBL" id="CAD9232160.1"/>
    </source>
</evidence>
<feature type="compositionally biased region" description="Polar residues" evidence="3">
    <location>
        <begin position="145"/>
        <end position="161"/>
    </location>
</feature>
<evidence type="ECO:0000256" key="1">
    <source>
        <dbReference type="ARBA" id="ARBA00004123"/>
    </source>
</evidence>
<evidence type="ECO:0000313" key="6">
    <source>
        <dbReference type="EMBL" id="CAD9232162.1"/>
    </source>
</evidence>
<dbReference type="PANTHER" id="PTHR31319">
    <property type="entry name" value="ZINC FINGER PROTEIN CONSTANS-LIKE 4"/>
    <property type="match status" value="1"/>
</dbReference>
<sequence length="336" mass="36652">MEYLSTPNVWKEIGLEPPGSSSGKHYLLQTFQGLFSPGIDGAFDGLPSLPATPALGLNSGTDENQTVPEIKTGSPLPKGFSSLVVSGEEDEVLSSSPLRRAAKEAVAKEFRSMNVINSSKEEINRSSAAPKTTRKRPNTQEHSGETQATPEGSTAQAGHETTQPHRPPVPVVSYSAPLPPPYNGQLPSYAVHMGPMGHYGAMAPNQFGQMPMGMGMMAHPMYMMYCPPGTQVPHPPPAETTGKETAPAAMTSAGDKKEREKREKEALVRELKKKTREAALVRFRQKKRERKLGKLIRYDCRKKLADARPRVKGRFVRADDPLEIQVVPEVASDSEL</sequence>
<reference evidence="5" key="1">
    <citation type="submission" date="2021-01" db="EMBL/GenBank/DDBJ databases">
        <authorList>
            <person name="Corre E."/>
            <person name="Pelletier E."/>
            <person name="Niang G."/>
            <person name="Scheremetjew M."/>
            <person name="Finn R."/>
            <person name="Kale V."/>
            <person name="Holt S."/>
            <person name="Cochrane G."/>
            <person name="Meng A."/>
            <person name="Brown T."/>
            <person name="Cohen L."/>
        </authorList>
    </citation>
    <scope>NUCLEOTIDE SEQUENCE</scope>
    <source>
        <strain evidence="5">SAG 36.94</strain>
    </source>
</reference>
<dbReference type="Pfam" id="PF06203">
    <property type="entry name" value="CCT"/>
    <property type="match status" value="1"/>
</dbReference>
<keyword evidence="2" id="KW-0539">Nucleus</keyword>
<dbReference type="EMBL" id="HBGH01007748">
    <property type="protein sequence ID" value="CAD9232162.1"/>
    <property type="molecule type" value="Transcribed_RNA"/>
</dbReference>
<dbReference type="AlphaFoldDB" id="A0A6T6C3Z9"/>
<dbReference type="EMBL" id="HBGH01007746">
    <property type="protein sequence ID" value="CAD9232160.1"/>
    <property type="molecule type" value="Transcribed_RNA"/>
</dbReference>
<name>A0A6T6C3Z9_9RHOD</name>
<dbReference type="PANTHER" id="PTHR31319:SF77">
    <property type="entry name" value="ZINC FINGER PROTEIN CONSTANS-LIKE 4"/>
    <property type="match status" value="1"/>
</dbReference>
<dbReference type="GO" id="GO:0005634">
    <property type="term" value="C:nucleus"/>
    <property type="evidence" value="ECO:0007669"/>
    <property type="project" value="UniProtKB-SubCell"/>
</dbReference>
<feature type="domain" description="CCT" evidence="4">
    <location>
        <begin position="276"/>
        <end position="318"/>
    </location>
</feature>
<accession>A0A6T6C3Z9</accession>
<evidence type="ECO:0000259" key="4">
    <source>
        <dbReference type="PROSITE" id="PS51017"/>
    </source>
</evidence>
<comment type="subcellular location">
    <subcellularLocation>
        <location evidence="1">Nucleus</location>
    </subcellularLocation>
</comment>
<dbReference type="InterPro" id="IPR010402">
    <property type="entry name" value="CCT_domain"/>
</dbReference>
<organism evidence="5">
    <name type="scientific">Compsopogon caeruleus</name>
    <dbReference type="NCBI Taxonomy" id="31354"/>
    <lineage>
        <taxon>Eukaryota</taxon>
        <taxon>Rhodophyta</taxon>
        <taxon>Compsopogonophyceae</taxon>
        <taxon>Compsopogonales</taxon>
        <taxon>Compsopogonaceae</taxon>
        <taxon>Compsopogon</taxon>
    </lineage>
</organism>
<protein>
    <recommendedName>
        <fullName evidence="4">CCT domain-containing protein</fullName>
    </recommendedName>
</protein>
<feature type="region of interest" description="Disordered" evidence="3">
    <location>
        <begin position="234"/>
        <end position="261"/>
    </location>
</feature>
<feature type="region of interest" description="Disordered" evidence="3">
    <location>
        <begin position="117"/>
        <end position="176"/>
    </location>
</feature>
<gene>
    <name evidence="5" type="ORF">CCAE0312_LOCUS4241</name>
    <name evidence="6" type="ORF">CCAE0312_LOCUS4243</name>
</gene>
<proteinExistence type="predicted"/>